<accession>A0ABY7A8H2</accession>
<sequence>MIFKKKWFLVYSGVKLETMYKAENCLREHGILYKTNAFSRNLTSFMRNFPNERSLLFRAGREETIYMLYTSKEEEEKARFLLSKI</sequence>
<reference evidence="1" key="1">
    <citation type="submission" date="2022-11" db="EMBL/GenBank/DDBJ databases">
        <title>Lacrimispora xylanolytica sy1, complete genome.</title>
        <authorList>
            <person name="Choi S."/>
        </authorList>
    </citation>
    <scope>NUCLEOTIDE SEQUENCE</scope>
    <source>
        <strain evidence="1">Sy1</strain>
    </source>
</reference>
<protein>
    <recommendedName>
        <fullName evidence="3">DUF2007 domain-containing protein</fullName>
    </recommendedName>
</protein>
<dbReference type="Proteomes" id="UP001163115">
    <property type="component" value="Chromosome"/>
</dbReference>
<name>A0ABY7A8H2_9FIRM</name>
<proteinExistence type="predicted"/>
<dbReference type="EMBL" id="CP113524">
    <property type="protein sequence ID" value="WAJ22974.1"/>
    <property type="molecule type" value="Genomic_DNA"/>
</dbReference>
<evidence type="ECO:0000313" key="2">
    <source>
        <dbReference type="Proteomes" id="UP001163115"/>
    </source>
</evidence>
<evidence type="ECO:0000313" key="1">
    <source>
        <dbReference type="EMBL" id="WAJ22974.1"/>
    </source>
</evidence>
<keyword evidence="2" id="KW-1185">Reference proteome</keyword>
<dbReference type="RefSeq" id="WP_268114595.1">
    <property type="nucleotide sequence ID" value="NZ_CP113524.1"/>
</dbReference>
<organism evidence="1 2">
    <name type="scientific">Lacrimispora xylanolytica</name>
    <dbReference type="NCBI Taxonomy" id="29375"/>
    <lineage>
        <taxon>Bacteria</taxon>
        <taxon>Bacillati</taxon>
        <taxon>Bacillota</taxon>
        <taxon>Clostridia</taxon>
        <taxon>Lachnospirales</taxon>
        <taxon>Lachnospiraceae</taxon>
        <taxon>Lacrimispora</taxon>
    </lineage>
</organism>
<evidence type="ECO:0008006" key="3">
    <source>
        <dbReference type="Google" id="ProtNLM"/>
    </source>
</evidence>
<gene>
    <name evidence="1" type="ORF">OW255_15580</name>
</gene>